<dbReference type="EMBL" id="GG738855">
    <property type="protein sequence ID" value="EFC47253.1"/>
    <property type="molecule type" value="Genomic_DNA"/>
</dbReference>
<proteinExistence type="predicted"/>
<reference evidence="1 2" key="1">
    <citation type="journal article" date="2010" name="Cell">
        <title>The genome of Naegleria gruberi illuminates early eukaryotic versatility.</title>
        <authorList>
            <person name="Fritz-Laylin L.K."/>
            <person name="Prochnik S.E."/>
            <person name="Ginger M.L."/>
            <person name="Dacks J.B."/>
            <person name="Carpenter M.L."/>
            <person name="Field M.C."/>
            <person name="Kuo A."/>
            <person name="Paredez A."/>
            <person name="Chapman J."/>
            <person name="Pham J."/>
            <person name="Shu S."/>
            <person name="Neupane R."/>
            <person name="Cipriano M."/>
            <person name="Mancuso J."/>
            <person name="Tu H."/>
            <person name="Salamov A."/>
            <person name="Lindquist E."/>
            <person name="Shapiro H."/>
            <person name="Lucas S."/>
            <person name="Grigoriev I.V."/>
            <person name="Cande W.Z."/>
            <person name="Fulton C."/>
            <person name="Rokhsar D.S."/>
            <person name="Dawson S.C."/>
        </authorList>
    </citation>
    <scope>NUCLEOTIDE SEQUENCE [LARGE SCALE GENOMIC DNA]</scope>
    <source>
        <strain evidence="1 2">NEG-M</strain>
    </source>
</reference>
<name>D2V7H8_NAEGR</name>
<evidence type="ECO:0000313" key="2">
    <source>
        <dbReference type="Proteomes" id="UP000006671"/>
    </source>
</evidence>
<dbReference type="KEGG" id="ngr:NAEGRDRAFT_64807"/>
<sequence>MKQQTDHQLIPLLELLGLKVDLAPLAMHTKPILSKLVTNSDIMKAVSKINSFGNDEFSTRSPLFSICFKSVKTFEPTSNHFTRPKETIQENILNKYVQIIDVDAQRKQVYFKIKTGIEKNDGTGLFERYVIIGKFDSTNYGFIFDMSNYTSSPPKSIEKMYKDNTPNNYKKKCKASQSGGGTKYQDNKDIGIKRIGYSGFVISNTDHKLRLKRDTRCRRDVTSERNIPLSLTTPVNKTYGLYFTSTKYYSGKFDIGFYNFETTRRGTYETGTTFNYYTTELTQDIST</sequence>
<protein>
    <submittedName>
        <fullName evidence="1">Predicted protein</fullName>
    </submittedName>
</protein>
<keyword evidence="2" id="KW-1185">Reference proteome</keyword>
<dbReference type="InParanoid" id="D2V7H8"/>
<dbReference type="VEuPathDB" id="AmoebaDB:NAEGRDRAFT_64807"/>
<dbReference type="AlphaFoldDB" id="D2V7H8"/>
<organism evidence="2">
    <name type="scientific">Naegleria gruberi</name>
    <name type="common">Amoeba</name>
    <dbReference type="NCBI Taxonomy" id="5762"/>
    <lineage>
        <taxon>Eukaryota</taxon>
        <taxon>Discoba</taxon>
        <taxon>Heterolobosea</taxon>
        <taxon>Tetramitia</taxon>
        <taxon>Eutetramitia</taxon>
        <taxon>Vahlkampfiidae</taxon>
        <taxon>Naegleria</taxon>
    </lineage>
</organism>
<gene>
    <name evidence="1" type="ORF">NAEGRDRAFT_64807</name>
</gene>
<accession>D2V7H8</accession>
<dbReference type="GeneID" id="8849425"/>
<evidence type="ECO:0000313" key="1">
    <source>
        <dbReference type="EMBL" id="EFC47253.1"/>
    </source>
</evidence>
<dbReference type="Proteomes" id="UP000006671">
    <property type="component" value="Unassembled WGS sequence"/>
</dbReference>
<dbReference type="RefSeq" id="XP_002679997.1">
    <property type="nucleotide sequence ID" value="XM_002679951.1"/>
</dbReference>